<comment type="subcellular location">
    <subcellularLocation>
        <location evidence="1">Membrane</location>
        <topology evidence="1">Multi-pass membrane protein</topology>
    </subcellularLocation>
</comment>
<dbReference type="Pfam" id="PF00939">
    <property type="entry name" value="Na_sulph_symp"/>
    <property type="match status" value="1"/>
</dbReference>
<dbReference type="EMBL" id="KI669182">
    <property type="protein sequence ID" value="ETN68908.1"/>
    <property type="molecule type" value="Genomic_DNA"/>
</dbReference>
<accession>W2SH89</accession>
<organism evidence="8 9">
    <name type="scientific">Necator americanus</name>
    <name type="common">Human hookworm</name>
    <dbReference type="NCBI Taxonomy" id="51031"/>
    <lineage>
        <taxon>Eukaryota</taxon>
        <taxon>Metazoa</taxon>
        <taxon>Ecdysozoa</taxon>
        <taxon>Nematoda</taxon>
        <taxon>Chromadorea</taxon>
        <taxon>Rhabditida</taxon>
        <taxon>Rhabditina</taxon>
        <taxon>Rhabditomorpha</taxon>
        <taxon>Strongyloidea</taxon>
        <taxon>Ancylostomatidae</taxon>
        <taxon>Bunostominae</taxon>
        <taxon>Necator</taxon>
    </lineage>
</organism>
<evidence type="ECO:0000256" key="1">
    <source>
        <dbReference type="ARBA" id="ARBA00004141"/>
    </source>
</evidence>
<dbReference type="InterPro" id="IPR031312">
    <property type="entry name" value="Na/sul_symport_CS"/>
</dbReference>
<dbReference type="GO" id="GO:0005886">
    <property type="term" value="C:plasma membrane"/>
    <property type="evidence" value="ECO:0007669"/>
    <property type="project" value="TreeGrafter"/>
</dbReference>
<dbReference type="InterPro" id="IPR001898">
    <property type="entry name" value="SLC13A/DASS"/>
</dbReference>
<feature type="transmembrane region" description="Helical" evidence="7">
    <location>
        <begin position="203"/>
        <end position="222"/>
    </location>
</feature>
<evidence type="ECO:0000256" key="4">
    <source>
        <dbReference type="ARBA" id="ARBA00022692"/>
    </source>
</evidence>
<sequence length="297" mass="33029">MLIVAHASLIGGTGTINSTGPNLIFRDTLEKFYPGEDTGISYLSWMAFAIPPMVGYMFASWMIVQIQFLGFRHISRIFKPSTDEEKTDEEYVRKAVDTAYNDLGPITFAEKSTLVIFVLTVTSWITSDPKVVDGWATFFKNVIDRDRPSTKREALLTWDAVRRRFPWSVILLLGAGFAISKSVKESGLSTLIACNMQSILSGFPLFVMQAFINLITVVLTEFSTNSATASILIPIAFNIAESVRAHPLYFSIPAAIGPSFSFMLPMATPPNAIVYETGTMRMIDMLVAGFWRIFDVL</sequence>
<keyword evidence="3" id="KW-0813">Transport</keyword>
<evidence type="ECO:0000256" key="5">
    <source>
        <dbReference type="ARBA" id="ARBA00022989"/>
    </source>
</evidence>
<keyword evidence="4 7" id="KW-0812">Transmembrane</keyword>
<evidence type="ECO:0000256" key="7">
    <source>
        <dbReference type="SAM" id="Phobius"/>
    </source>
</evidence>
<evidence type="ECO:0000313" key="8">
    <source>
        <dbReference type="EMBL" id="ETN68908.1"/>
    </source>
</evidence>
<dbReference type="PANTHER" id="PTHR10283:SF77">
    <property type="entry name" value="PROTEIN CBG18085"/>
    <property type="match status" value="1"/>
</dbReference>
<protein>
    <submittedName>
        <fullName evidence="8">Sodium:sulfate symporter transmembrane region</fullName>
    </submittedName>
</protein>
<dbReference type="PANTHER" id="PTHR10283">
    <property type="entry name" value="SOLUTE CARRIER FAMILY 13 MEMBER"/>
    <property type="match status" value="1"/>
</dbReference>
<keyword evidence="5 7" id="KW-1133">Transmembrane helix</keyword>
<evidence type="ECO:0000256" key="2">
    <source>
        <dbReference type="ARBA" id="ARBA00006772"/>
    </source>
</evidence>
<dbReference type="OrthoDB" id="6493944at2759"/>
<dbReference type="OMA" id="INAFICW"/>
<reference evidence="9" key="1">
    <citation type="journal article" date="2014" name="Nat. Genet.">
        <title>Genome of the human hookworm Necator americanus.</title>
        <authorList>
            <person name="Tang Y.T."/>
            <person name="Gao X."/>
            <person name="Rosa B.A."/>
            <person name="Abubucker S."/>
            <person name="Hallsworth-Pepin K."/>
            <person name="Martin J."/>
            <person name="Tyagi R."/>
            <person name="Heizer E."/>
            <person name="Zhang X."/>
            <person name="Bhonagiri-Palsikar V."/>
            <person name="Minx P."/>
            <person name="Warren W.C."/>
            <person name="Wang Q."/>
            <person name="Zhan B."/>
            <person name="Hotez P.J."/>
            <person name="Sternberg P.W."/>
            <person name="Dougall A."/>
            <person name="Gaze S.T."/>
            <person name="Mulvenna J."/>
            <person name="Sotillo J."/>
            <person name="Ranganathan S."/>
            <person name="Rabelo E.M."/>
            <person name="Wilson R.K."/>
            <person name="Felgner P.L."/>
            <person name="Bethony J."/>
            <person name="Hawdon J.M."/>
            <person name="Gasser R.B."/>
            <person name="Loukas A."/>
            <person name="Mitreva M."/>
        </authorList>
    </citation>
    <scope>NUCLEOTIDE SEQUENCE [LARGE SCALE GENOMIC DNA]</scope>
</reference>
<dbReference type="KEGG" id="nai:NECAME_15552"/>
<keyword evidence="6 7" id="KW-0472">Membrane</keyword>
<dbReference type="GO" id="GO:0015141">
    <property type="term" value="F:succinate transmembrane transporter activity"/>
    <property type="evidence" value="ECO:0007669"/>
    <property type="project" value="TreeGrafter"/>
</dbReference>
<evidence type="ECO:0000313" key="9">
    <source>
        <dbReference type="Proteomes" id="UP000053676"/>
    </source>
</evidence>
<comment type="similarity">
    <text evidence="2">Belongs to the SLC13A/DASS transporter (TC 2.A.47) family. NADC subfamily.</text>
</comment>
<evidence type="ECO:0000256" key="3">
    <source>
        <dbReference type="ARBA" id="ARBA00022448"/>
    </source>
</evidence>
<name>W2SH89_NECAM</name>
<dbReference type="STRING" id="51031.W2SH89"/>
<keyword evidence="9" id="KW-1185">Reference proteome</keyword>
<proteinExistence type="inferred from homology"/>
<dbReference type="Proteomes" id="UP000053676">
    <property type="component" value="Unassembled WGS sequence"/>
</dbReference>
<evidence type="ECO:0000256" key="6">
    <source>
        <dbReference type="ARBA" id="ARBA00023136"/>
    </source>
</evidence>
<dbReference type="GO" id="GO:0015137">
    <property type="term" value="F:citrate transmembrane transporter activity"/>
    <property type="evidence" value="ECO:0007669"/>
    <property type="project" value="TreeGrafter"/>
</dbReference>
<dbReference type="PROSITE" id="PS01271">
    <property type="entry name" value="NA_SULFATE"/>
    <property type="match status" value="1"/>
</dbReference>
<feature type="transmembrane region" description="Helical" evidence="7">
    <location>
        <begin position="42"/>
        <end position="64"/>
    </location>
</feature>
<gene>
    <name evidence="8" type="ORF">NECAME_15552</name>
</gene>
<dbReference type="AlphaFoldDB" id="W2SH89"/>